<dbReference type="GO" id="GO:1990444">
    <property type="term" value="F:F-box domain binding"/>
    <property type="evidence" value="ECO:0007669"/>
    <property type="project" value="TreeGrafter"/>
</dbReference>
<dbReference type="GO" id="GO:0005737">
    <property type="term" value="C:cytoplasm"/>
    <property type="evidence" value="ECO:0007669"/>
    <property type="project" value="TreeGrafter"/>
</dbReference>
<feature type="compositionally biased region" description="Basic and acidic residues" evidence="2">
    <location>
        <begin position="301"/>
        <end position="318"/>
    </location>
</feature>
<evidence type="ECO:0000259" key="3">
    <source>
        <dbReference type="PROSITE" id="PS50056"/>
    </source>
</evidence>
<feature type="domain" description="Tyrosine specific protein phosphatases" evidence="3">
    <location>
        <begin position="146"/>
        <end position="207"/>
    </location>
</feature>
<feature type="compositionally biased region" description="Acidic residues" evidence="2">
    <location>
        <begin position="260"/>
        <end position="272"/>
    </location>
</feature>
<dbReference type="PANTHER" id="PTHR46588">
    <property type="entry name" value="SERINE/THREONINE/TYROSINE-INTERACTING PROTEIN"/>
    <property type="match status" value="1"/>
</dbReference>
<proteinExistence type="inferred from homology"/>
<dbReference type="PANTHER" id="PTHR46588:SF1">
    <property type="entry name" value="SERINE_THREONINE_TYROSINE-INTERACTING PROTEIN"/>
    <property type="match status" value="1"/>
</dbReference>
<name>A0A1V8SFM3_9PEZI</name>
<dbReference type="CDD" id="cd14498">
    <property type="entry name" value="DSP"/>
    <property type="match status" value="1"/>
</dbReference>
<reference evidence="5" key="1">
    <citation type="submission" date="2017-03" db="EMBL/GenBank/DDBJ databases">
        <title>Genomes of endolithic fungi from Antarctica.</title>
        <authorList>
            <person name="Coleine C."/>
            <person name="Masonjones S."/>
            <person name="Stajich J.E."/>
        </authorList>
    </citation>
    <scope>NUCLEOTIDE SEQUENCE [LARGE SCALE GENOMIC DNA]</scope>
    <source>
        <strain evidence="5">CCFEE 5527</strain>
    </source>
</reference>
<dbReference type="InterPro" id="IPR000387">
    <property type="entry name" value="Tyr_Pase_dom"/>
</dbReference>
<dbReference type="InterPro" id="IPR029021">
    <property type="entry name" value="Prot-tyrosine_phosphatase-like"/>
</dbReference>
<dbReference type="InterPro" id="IPR020422">
    <property type="entry name" value="TYR_PHOSPHATASE_DUAL_dom"/>
</dbReference>
<dbReference type="PROSITE" id="PS50056">
    <property type="entry name" value="TYR_PHOSPHATASE_2"/>
    <property type="match status" value="1"/>
</dbReference>
<feature type="compositionally biased region" description="Basic and acidic residues" evidence="2">
    <location>
        <begin position="445"/>
        <end position="523"/>
    </location>
</feature>
<dbReference type="OrthoDB" id="10252009at2759"/>
<dbReference type="InterPro" id="IPR052449">
    <property type="entry name" value="STYX-Interacting_Phosphatase"/>
</dbReference>
<sequence>MAIPHYPTAPYAAQNDIYTTLIPAPPRIVVPPPPLDNLALPSLPLPIPLNSQTHPPPQITSNAVLDWSYERRREAQAILPNLYLGPMTVAKNEAWLQAAGITLVLGIRQKAPGLAGKLMDSAMARIRGLRIEAETLDLLNNTELIKRFPECTSKINSHLIAQQGQGKVFLFCESGNERAAGVAAAYLMEGWEGVDYIRAMQVVQAQRFCVNFDDGMKRLLQGYWDVVCARRVVAGNGAMSGSESGLAGGGQKQKRRLERYEEDDHEMGDDDLERFSGRNFAPFARSSHPASGQGTGGLADHNARDSDCPSEQRRENKDSLAPSGVHDALGHKGSTRSRVTYKLLESSLQRSQRVYNKNMDRLARDAAARYGSSYGTSSGGGGGGGGGEGGGGGYYDPYGHSSSHRSSRRLSSIYAEPAIQRRIDPRSRCANEPGALTIAAPTNAHENHNRRQRDKYYENKAQKEDERLVRRVERDSLAEESERQRRGQEAERARYHYEGLGRASEGNRRAAERTMDRLARDAQARYGSSSGGGGGGGYPYPSSSGRRESRRASHASSRRFENVGSAGSGLDYLNGLGALRRAGSSRETRYEEPQYESGLDRLNRLAAERRAAPPREESHRRERAPLRAPAYEGFSRSTVFNREPLTDGQWARLRGQEVGLRPSFSPSHDEPRRPSTLASYRRERSRARHAERERADWHHSELFDAAESNRANAEQWVRTNHRQDTEVVTD</sequence>
<dbReference type="EMBL" id="NAJO01000050">
    <property type="protein sequence ID" value="OQN97827.1"/>
    <property type="molecule type" value="Genomic_DNA"/>
</dbReference>
<dbReference type="GO" id="GO:0140096">
    <property type="term" value="F:catalytic activity, acting on a protein"/>
    <property type="evidence" value="ECO:0007669"/>
    <property type="project" value="UniProtKB-ARBA"/>
</dbReference>
<comment type="similarity">
    <text evidence="1">Belongs to the protein-tyrosine phosphatase family. Non-receptor class subfamily.</text>
</comment>
<comment type="caution">
    <text evidence="4">The sequence shown here is derived from an EMBL/GenBank/DDBJ whole genome shotgun (WGS) entry which is preliminary data.</text>
</comment>
<feature type="region of interest" description="Disordered" evidence="2">
    <location>
        <begin position="658"/>
        <end position="730"/>
    </location>
</feature>
<gene>
    <name evidence="4" type="ORF">B0A48_16137</name>
</gene>
<dbReference type="Gene3D" id="3.90.190.10">
    <property type="entry name" value="Protein tyrosine phosphatase superfamily"/>
    <property type="match status" value="1"/>
</dbReference>
<dbReference type="SMART" id="SM00195">
    <property type="entry name" value="DSPc"/>
    <property type="match status" value="1"/>
</dbReference>
<dbReference type="GO" id="GO:0005654">
    <property type="term" value="C:nucleoplasm"/>
    <property type="evidence" value="ECO:0007669"/>
    <property type="project" value="TreeGrafter"/>
</dbReference>
<organism evidence="4 5">
    <name type="scientific">Cryoendolithus antarcticus</name>
    <dbReference type="NCBI Taxonomy" id="1507870"/>
    <lineage>
        <taxon>Eukaryota</taxon>
        <taxon>Fungi</taxon>
        <taxon>Dikarya</taxon>
        <taxon>Ascomycota</taxon>
        <taxon>Pezizomycotina</taxon>
        <taxon>Dothideomycetes</taxon>
        <taxon>Dothideomycetidae</taxon>
        <taxon>Cladosporiales</taxon>
        <taxon>Cladosporiaceae</taxon>
        <taxon>Cryoendolithus</taxon>
    </lineage>
</organism>
<protein>
    <recommendedName>
        <fullName evidence="3">Tyrosine specific protein phosphatases domain-containing protein</fullName>
    </recommendedName>
</protein>
<feature type="region of interest" description="Disordered" evidence="2">
    <location>
        <begin position="435"/>
        <end position="567"/>
    </location>
</feature>
<dbReference type="InParanoid" id="A0A1V8SFM3"/>
<feature type="compositionally biased region" description="Basic and acidic residues" evidence="2">
    <location>
        <begin position="688"/>
        <end position="702"/>
    </location>
</feature>
<dbReference type="InterPro" id="IPR000340">
    <property type="entry name" value="Dual-sp_phosphatase_cat-dom"/>
</dbReference>
<dbReference type="Pfam" id="PF00782">
    <property type="entry name" value="DSPc"/>
    <property type="match status" value="1"/>
</dbReference>
<feature type="compositionally biased region" description="Gly residues" evidence="2">
    <location>
        <begin position="529"/>
        <end position="538"/>
    </location>
</feature>
<evidence type="ECO:0000313" key="4">
    <source>
        <dbReference type="EMBL" id="OQN97827.1"/>
    </source>
</evidence>
<accession>A0A1V8SFM3</accession>
<dbReference type="Proteomes" id="UP000192596">
    <property type="component" value="Unassembled WGS sequence"/>
</dbReference>
<evidence type="ECO:0000256" key="1">
    <source>
        <dbReference type="ARBA" id="ARBA00009649"/>
    </source>
</evidence>
<evidence type="ECO:0000256" key="2">
    <source>
        <dbReference type="SAM" id="MobiDB-lite"/>
    </source>
</evidence>
<dbReference type="AlphaFoldDB" id="A0A1V8SFM3"/>
<dbReference type="GO" id="GO:0070372">
    <property type="term" value="P:regulation of ERK1 and ERK2 cascade"/>
    <property type="evidence" value="ECO:0007669"/>
    <property type="project" value="TreeGrafter"/>
</dbReference>
<dbReference type="SUPFAM" id="SSF52799">
    <property type="entry name" value="(Phosphotyrosine protein) phosphatases II"/>
    <property type="match status" value="1"/>
</dbReference>
<evidence type="ECO:0000313" key="5">
    <source>
        <dbReference type="Proteomes" id="UP000192596"/>
    </source>
</evidence>
<dbReference type="GO" id="GO:0062026">
    <property type="term" value="P:negative regulation of SCF-dependent proteasomal ubiquitin-dependent catabolic process"/>
    <property type="evidence" value="ECO:0007669"/>
    <property type="project" value="TreeGrafter"/>
</dbReference>
<dbReference type="STRING" id="1507870.A0A1V8SFM3"/>
<keyword evidence="5" id="KW-1185">Reference proteome</keyword>
<feature type="region of interest" description="Disordered" evidence="2">
    <location>
        <begin position="239"/>
        <end position="334"/>
    </location>
</feature>
<feature type="compositionally biased region" description="Basic and acidic residues" evidence="2">
    <location>
        <begin position="721"/>
        <end position="730"/>
    </location>
</feature>